<evidence type="ECO:0000256" key="2">
    <source>
        <dbReference type="ARBA" id="ARBA00023315"/>
    </source>
</evidence>
<keyword evidence="2" id="KW-0012">Acyltransferase</keyword>
<dbReference type="Gene3D" id="3.40.630.30">
    <property type="match status" value="1"/>
</dbReference>
<gene>
    <name evidence="5" type="ORF">SAMN04487775_11174</name>
</gene>
<dbReference type="Pfam" id="PF13302">
    <property type="entry name" value="Acetyltransf_3"/>
    <property type="match status" value="1"/>
</dbReference>
<evidence type="ECO:0000256" key="3">
    <source>
        <dbReference type="ARBA" id="ARBA00038502"/>
    </source>
</evidence>
<dbReference type="InterPro" id="IPR000182">
    <property type="entry name" value="GNAT_dom"/>
</dbReference>
<keyword evidence="1 5" id="KW-0808">Transferase</keyword>
<dbReference type="Proteomes" id="UP000182737">
    <property type="component" value="Unassembled WGS sequence"/>
</dbReference>
<organism evidence="5 6">
    <name type="scientific">Treponema bryantii</name>
    <dbReference type="NCBI Taxonomy" id="163"/>
    <lineage>
        <taxon>Bacteria</taxon>
        <taxon>Pseudomonadati</taxon>
        <taxon>Spirochaetota</taxon>
        <taxon>Spirochaetia</taxon>
        <taxon>Spirochaetales</taxon>
        <taxon>Treponemataceae</taxon>
        <taxon>Treponema</taxon>
    </lineage>
</organism>
<dbReference type="AlphaFoldDB" id="A0A1I3MZV7"/>
<dbReference type="InterPro" id="IPR016181">
    <property type="entry name" value="Acyl_CoA_acyltransferase"/>
</dbReference>
<dbReference type="PROSITE" id="PS51186">
    <property type="entry name" value="GNAT"/>
    <property type="match status" value="1"/>
</dbReference>
<dbReference type="PANTHER" id="PTHR43792">
    <property type="entry name" value="GNAT FAMILY, PUTATIVE (AFU_ORTHOLOGUE AFUA_3G00765)-RELATED-RELATED"/>
    <property type="match status" value="1"/>
</dbReference>
<protein>
    <submittedName>
        <fullName evidence="5">Protein N-acetyltransferase, RimJ/RimL family</fullName>
    </submittedName>
</protein>
<evidence type="ECO:0000259" key="4">
    <source>
        <dbReference type="PROSITE" id="PS51186"/>
    </source>
</evidence>
<dbReference type="EMBL" id="FORI01000011">
    <property type="protein sequence ID" value="SFJ02519.1"/>
    <property type="molecule type" value="Genomic_DNA"/>
</dbReference>
<name>A0A1I3MZV7_9SPIR</name>
<proteinExistence type="inferred from homology"/>
<comment type="similarity">
    <text evidence="3">Belongs to the acetyltransferase family. RimJ subfamily.</text>
</comment>
<dbReference type="PANTHER" id="PTHR43792:SF8">
    <property type="entry name" value="[RIBOSOMAL PROTEIN US5]-ALANINE N-ACETYLTRANSFERASE"/>
    <property type="match status" value="1"/>
</dbReference>
<dbReference type="RefSeq" id="WP_074933329.1">
    <property type="nucleotide sequence ID" value="NZ_FORI01000011.1"/>
</dbReference>
<evidence type="ECO:0000313" key="5">
    <source>
        <dbReference type="EMBL" id="SFJ02519.1"/>
    </source>
</evidence>
<reference evidence="6" key="1">
    <citation type="submission" date="2016-10" db="EMBL/GenBank/DDBJ databases">
        <authorList>
            <person name="Varghese N."/>
            <person name="Submissions S."/>
        </authorList>
    </citation>
    <scope>NUCLEOTIDE SEQUENCE [LARGE SCALE GENOMIC DNA]</scope>
    <source>
        <strain evidence="6">XBD1002</strain>
    </source>
</reference>
<keyword evidence="6" id="KW-1185">Reference proteome</keyword>
<dbReference type="GO" id="GO:0016747">
    <property type="term" value="F:acyltransferase activity, transferring groups other than amino-acyl groups"/>
    <property type="evidence" value="ECO:0007669"/>
    <property type="project" value="InterPro"/>
</dbReference>
<evidence type="ECO:0000256" key="1">
    <source>
        <dbReference type="ARBA" id="ARBA00022679"/>
    </source>
</evidence>
<evidence type="ECO:0000313" key="6">
    <source>
        <dbReference type="Proteomes" id="UP000182737"/>
    </source>
</evidence>
<sequence>MQIKTERLTITRFSPDMAQSIYENSQDEDTRRFLPDEVYDSVEEAHEAIEFLMSRYDSADDPFVYPVITNYEGKNIGYVQLCKLDEGTWEIGYHIAKDFTGKGYATEAVKAFLPAMAKKLNIKEVYGICLAENLASVRVLEKCGFTQIYQGPGNYQGKEAQIIKVLWNN</sequence>
<dbReference type="InterPro" id="IPR051531">
    <property type="entry name" value="N-acetyltransferase"/>
</dbReference>
<feature type="domain" description="N-acetyltransferase" evidence="4">
    <location>
        <begin position="8"/>
        <end position="168"/>
    </location>
</feature>
<accession>A0A1I3MZV7</accession>
<dbReference type="SUPFAM" id="SSF55729">
    <property type="entry name" value="Acyl-CoA N-acyltransferases (Nat)"/>
    <property type="match status" value="1"/>
</dbReference>